<dbReference type="AlphaFoldDB" id="A0A9D7HKU7"/>
<gene>
    <name evidence="20" type="primary">recQ</name>
    <name evidence="20" type="ORF">IPH26_03150</name>
</gene>
<keyword evidence="8 20" id="KW-0347">Helicase</keyword>
<dbReference type="GO" id="GO:0043590">
    <property type="term" value="C:bacterial nucleoid"/>
    <property type="evidence" value="ECO:0007669"/>
    <property type="project" value="TreeGrafter"/>
</dbReference>
<comment type="cofactor">
    <cofactor evidence="1">
        <name>Mg(2+)</name>
        <dbReference type="ChEBI" id="CHEBI:18420"/>
    </cofactor>
</comment>
<dbReference type="CDD" id="cd17920">
    <property type="entry name" value="DEXHc_RecQ"/>
    <property type="match status" value="1"/>
</dbReference>
<keyword evidence="14" id="KW-0413">Isomerase</keyword>
<dbReference type="InterPro" id="IPR002121">
    <property type="entry name" value="HRDC_dom"/>
</dbReference>
<dbReference type="InterPro" id="IPR014001">
    <property type="entry name" value="Helicase_ATP-bd"/>
</dbReference>
<dbReference type="Gene3D" id="1.10.150.80">
    <property type="entry name" value="HRDC domain"/>
    <property type="match status" value="1"/>
</dbReference>
<feature type="domain" description="HRDC" evidence="17">
    <location>
        <begin position="544"/>
        <end position="618"/>
    </location>
</feature>
<dbReference type="GO" id="GO:0005524">
    <property type="term" value="F:ATP binding"/>
    <property type="evidence" value="ECO:0007669"/>
    <property type="project" value="UniProtKB-KW"/>
</dbReference>
<dbReference type="Pfam" id="PF00270">
    <property type="entry name" value="DEAD"/>
    <property type="match status" value="1"/>
</dbReference>
<accession>A0A9D7HKU7</accession>
<dbReference type="Pfam" id="PF09382">
    <property type="entry name" value="RQC"/>
    <property type="match status" value="1"/>
</dbReference>
<keyword evidence="7 20" id="KW-0378">Hydrolase</keyword>
<evidence type="ECO:0000313" key="20">
    <source>
        <dbReference type="EMBL" id="MBK6971993.1"/>
    </source>
</evidence>
<evidence type="ECO:0000256" key="2">
    <source>
        <dbReference type="ARBA" id="ARBA00001947"/>
    </source>
</evidence>
<keyword evidence="10" id="KW-0067">ATP-binding</keyword>
<dbReference type="CDD" id="cd18794">
    <property type="entry name" value="SF2_C_RecQ"/>
    <property type="match status" value="1"/>
</dbReference>
<evidence type="ECO:0000313" key="21">
    <source>
        <dbReference type="Proteomes" id="UP000807785"/>
    </source>
</evidence>
<dbReference type="SUPFAM" id="SSF52540">
    <property type="entry name" value="P-loop containing nucleoside triphosphate hydrolases"/>
    <property type="match status" value="2"/>
</dbReference>
<evidence type="ECO:0000256" key="15">
    <source>
        <dbReference type="ARBA" id="ARBA00034617"/>
    </source>
</evidence>
<protein>
    <recommendedName>
        <fullName evidence="16">DNA helicase RecQ</fullName>
        <ecNumber evidence="16">5.6.2.4</ecNumber>
    </recommendedName>
</protein>
<sequence>MSEAPFAMEGSAGVVAMLHGTERALEILRATFGHKAFRGAQGEIVAHVAGGGDALVLMPTGGGKSLCYQVPALLREGTAIVVSPLIALMQDQVGALAQLGVGAAFLNSTLDAATARDTERALESGSLDLLYVAPERLTTPRCLDLLSRSKIALFAIDEAHCVSQWGHDFRPEYLQLSILHERFPAVPRIALTATADPQTRSEIRRRLGLDEARVFVSSFDRPNIRYAIVDKQEARAQLLRFIRDEHADDAGIVYCLSRRKVDETAAWLSGQGFAALPYHAGMDARSRAEHQARFQREEGIVIVATIAFGMGIDKPDVRFVAHLDLPKSIEGYYQETGRAGRDGEPADAWMAYGLADVVQQRRLIEQSEASDEFKRVSSAKLDALLGLCESAGCRRVRLLDYFGEASAPCGNCDNCLDPPQTWDATEAARKALSAIYRSGQRFGAVHLIDVLRGRDNERVLRWDHHKLSVFGIGADLDENAWRGVFRQLVAMGLARVDHEAHGALRLTEASRAVLKGEQPVAMRRAVERKRAATRRSSPAGGDLPAPDADLLARLKAWRLTQAREQAVPAYVILHDSTLAEIARRRPADLDTLAGIGGIGERKLERYGASIVALVLERG</sequence>
<dbReference type="InterPro" id="IPR018982">
    <property type="entry name" value="RQC_domain"/>
</dbReference>
<dbReference type="Pfam" id="PF16124">
    <property type="entry name" value="RecQ_Zn_bind"/>
    <property type="match status" value="1"/>
</dbReference>
<dbReference type="SMART" id="SM00487">
    <property type="entry name" value="DEXDc"/>
    <property type="match status" value="1"/>
</dbReference>
<dbReference type="Pfam" id="PF00271">
    <property type="entry name" value="Helicase_C"/>
    <property type="match status" value="1"/>
</dbReference>
<evidence type="ECO:0000256" key="5">
    <source>
        <dbReference type="ARBA" id="ARBA00022741"/>
    </source>
</evidence>
<dbReference type="NCBIfam" id="TIGR01389">
    <property type="entry name" value="recQ"/>
    <property type="match status" value="1"/>
</dbReference>
<feature type="domain" description="Helicase C-terminal" evidence="19">
    <location>
        <begin position="234"/>
        <end position="384"/>
    </location>
</feature>
<comment type="catalytic activity">
    <reaction evidence="15">
        <text>Couples ATP hydrolysis with the unwinding of duplex DNA by translocating in the 3'-5' direction.</text>
        <dbReference type="EC" id="5.6.2.4"/>
    </reaction>
</comment>
<dbReference type="Pfam" id="PF00570">
    <property type="entry name" value="HRDC"/>
    <property type="match status" value="1"/>
</dbReference>
<evidence type="ECO:0000256" key="7">
    <source>
        <dbReference type="ARBA" id="ARBA00022801"/>
    </source>
</evidence>
<dbReference type="InterPro" id="IPR001650">
    <property type="entry name" value="Helicase_C-like"/>
</dbReference>
<dbReference type="PROSITE" id="PS50967">
    <property type="entry name" value="HRDC"/>
    <property type="match status" value="1"/>
</dbReference>
<evidence type="ECO:0000256" key="3">
    <source>
        <dbReference type="ARBA" id="ARBA00005446"/>
    </source>
</evidence>
<dbReference type="PROSITE" id="PS51192">
    <property type="entry name" value="HELICASE_ATP_BIND_1"/>
    <property type="match status" value="1"/>
</dbReference>
<comment type="cofactor">
    <cofactor evidence="2">
        <name>Zn(2+)</name>
        <dbReference type="ChEBI" id="CHEBI:29105"/>
    </cofactor>
</comment>
<proteinExistence type="inferred from homology"/>
<evidence type="ECO:0000259" key="18">
    <source>
        <dbReference type="PROSITE" id="PS51192"/>
    </source>
</evidence>
<dbReference type="InterPro" id="IPR006293">
    <property type="entry name" value="DNA_helicase_ATP-dep_RecQ_bac"/>
</dbReference>
<keyword evidence="11" id="KW-0238">DNA-binding</keyword>
<dbReference type="GO" id="GO:0006260">
    <property type="term" value="P:DNA replication"/>
    <property type="evidence" value="ECO:0007669"/>
    <property type="project" value="InterPro"/>
</dbReference>
<evidence type="ECO:0000256" key="9">
    <source>
        <dbReference type="ARBA" id="ARBA00022833"/>
    </source>
</evidence>
<dbReference type="EC" id="5.6.2.4" evidence="16"/>
<dbReference type="InterPro" id="IPR004589">
    <property type="entry name" value="DNA_helicase_ATP-dep_RecQ"/>
</dbReference>
<dbReference type="FunFam" id="3.40.50.300:FF:000156">
    <property type="entry name" value="ATP-dependent DNA helicase recQ"/>
    <property type="match status" value="1"/>
</dbReference>
<keyword evidence="13" id="KW-0234">DNA repair</keyword>
<dbReference type="GO" id="GO:0009378">
    <property type="term" value="F:four-way junction helicase activity"/>
    <property type="evidence" value="ECO:0007669"/>
    <property type="project" value="TreeGrafter"/>
</dbReference>
<keyword evidence="9" id="KW-0862">Zinc</keyword>
<organism evidence="20 21">
    <name type="scientific">Candidatus Methylophosphatis roskildensis</name>
    <dbReference type="NCBI Taxonomy" id="2899263"/>
    <lineage>
        <taxon>Bacteria</taxon>
        <taxon>Pseudomonadati</taxon>
        <taxon>Pseudomonadota</taxon>
        <taxon>Betaproteobacteria</taxon>
        <taxon>Nitrosomonadales</taxon>
        <taxon>Sterolibacteriaceae</taxon>
        <taxon>Candidatus Methylophosphatis</taxon>
    </lineage>
</organism>
<keyword evidence="12" id="KW-0233">DNA recombination</keyword>
<dbReference type="NCBIfam" id="TIGR00614">
    <property type="entry name" value="recQ_fam"/>
    <property type="match status" value="1"/>
</dbReference>
<evidence type="ECO:0000256" key="14">
    <source>
        <dbReference type="ARBA" id="ARBA00023235"/>
    </source>
</evidence>
<evidence type="ECO:0000256" key="13">
    <source>
        <dbReference type="ARBA" id="ARBA00023204"/>
    </source>
</evidence>
<dbReference type="InterPro" id="IPR044876">
    <property type="entry name" value="HRDC_dom_sf"/>
</dbReference>
<dbReference type="Proteomes" id="UP000807785">
    <property type="component" value="Unassembled WGS sequence"/>
</dbReference>
<comment type="caution">
    <text evidence="20">The sequence shown here is derived from an EMBL/GenBank/DDBJ whole genome shotgun (WGS) entry which is preliminary data.</text>
</comment>
<evidence type="ECO:0000259" key="17">
    <source>
        <dbReference type="PROSITE" id="PS50967"/>
    </source>
</evidence>
<dbReference type="InterPro" id="IPR036388">
    <property type="entry name" value="WH-like_DNA-bd_sf"/>
</dbReference>
<dbReference type="SMART" id="SM00956">
    <property type="entry name" value="RQC"/>
    <property type="match status" value="1"/>
</dbReference>
<evidence type="ECO:0000256" key="6">
    <source>
        <dbReference type="ARBA" id="ARBA00022763"/>
    </source>
</evidence>
<keyword evidence="4" id="KW-0479">Metal-binding</keyword>
<dbReference type="PANTHER" id="PTHR13710">
    <property type="entry name" value="DNA HELICASE RECQ FAMILY MEMBER"/>
    <property type="match status" value="1"/>
</dbReference>
<dbReference type="Gene3D" id="3.40.50.300">
    <property type="entry name" value="P-loop containing nucleotide triphosphate hydrolases"/>
    <property type="match status" value="2"/>
</dbReference>
<dbReference type="GO" id="GO:0003677">
    <property type="term" value="F:DNA binding"/>
    <property type="evidence" value="ECO:0007669"/>
    <property type="project" value="UniProtKB-KW"/>
</dbReference>
<comment type="similarity">
    <text evidence="3">Belongs to the helicase family. RecQ subfamily.</text>
</comment>
<evidence type="ECO:0000256" key="4">
    <source>
        <dbReference type="ARBA" id="ARBA00022723"/>
    </source>
</evidence>
<keyword evidence="5" id="KW-0547">Nucleotide-binding</keyword>
<dbReference type="PROSITE" id="PS51194">
    <property type="entry name" value="HELICASE_CTER"/>
    <property type="match status" value="1"/>
</dbReference>
<evidence type="ECO:0000256" key="11">
    <source>
        <dbReference type="ARBA" id="ARBA00023125"/>
    </source>
</evidence>
<dbReference type="Gene3D" id="1.10.10.10">
    <property type="entry name" value="Winged helix-like DNA-binding domain superfamily/Winged helix DNA-binding domain"/>
    <property type="match status" value="1"/>
</dbReference>
<keyword evidence="6" id="KW-0227">DNA damage</keyword>
<evidence type="ECO:0000256" key="8">
    <source>
        <dbReference type="ARBA" id="ARBA00022806"/>
    </source>
</evidence>
<dbReference type="FunFam" id="1.10.10.10:FF:000175">
    <property type="entry name" value="ATP-dependent DNA helicase RecQ"/>
    <property type="match status" value="1"/>
</dbReference>
<reference evidence="21" key="1">
    <citation type="journal article" date="2021" name="Nat. Commun.">
        <title>Connecting structure to function with the recovery of over 1000 high-quality metagenome-assembled genomes from activated sludge using long-read sequencing.</title>
        <authorList>
            <person name="Singleton C.M."/>
            <person name="Petriglieri F."/>
            <person name="Kristensen J.M."/>
            <person name="Kirkegaard R.H."/>
            <person name="Michaelsen T.Y."/>
            <person name="Andersen M.H."/>
            <person name="Kondrotaite Z."/>
            <person name="Karst S.M."/>
            <person name="Dueholm M.S."/>
            <person name="Nielsen P.H."/>
            <person name="Albertsen M."/>
        </authorList>
    </citation>
    <scope>NUCLEOTIDE SEQUENCE [LARGE SCALE GENOMIC DNA]</scope>
</reference>
<evidence type="ECO:0000256" key="16">
    <source>
        <dbReference type="NCBIfam" id="TIGR01389"/>
    </source>
</evidence>
<dbReference type="EMBL" id="JADJEV010000001">
    <property type="protein sequence ID" value="MBK6971993.1"/>
    <property type="molecule type" value="Genomic_DNA"/>
</dbReference>
<dbReference type="GO" id="GO:0046872">
    <property type="term" value="F:metal ion binding"/>
    <property type="evidence" value="ECO:0007669"/>
    <property type="project" value="UniProtKB-KW"/>
</dbReference>
<dbReference type="InterPro" id="IPR027417">
    <property type="entry name" value="P-loop_NTPase"/>
</dbReference>
<feature type="domain" description="Helicase ATP-binding" evidence="18">
    <location>
        <begin position="45"/>
        <end position="213"/>
    </location>
</feature>
<evidence type="ECO:0000256" key="1">
    <source>
        <dbReference type="ARBA" id="ARBA00001946"/>
    </source>
</evidence>
<dbReference type="SMART" id="SM00341">
    <property type="entry name" value="HRDC"/>
    <property type="match status" value="1"/>
</dbReference>
<evidence type="ECO:0000256" key="12">
    <source>
        <dbReference type="ARBA" id="ARBA00023172"/>
    </source>
</evidence>
<dbReference type="GO" id="GO:0005737">
    <property type="term" value="C:cytoplasm"/>
    <property type="evidence" value="ECO:0007669"/>
    <property type="project" value="TreeGrafter"/>
</dbReference>
<evidence type="ECO:0000259" key="19">
    <source>
        <dbReference type="PROSITE" id="PS51194"/>
    </source>
</evidence>
<dbReference type="GO" id="GO:0006310">
    <property type="term" value="P:DNA recombination"/>
    <property type="evidence" value="ECO:0007669"/>
    <property type="project" value="UniProtKB-UniRule"/>
</dbReference>
<dbReference type="GO" id="GO:0016787">
    <property type="term" value="F:hydrolase activity"/>
    <property type="evidence" value="ECO:0007669"/>
    <property type="project" value="UniProtKB-KW"/>
</dbReference>
<dbReference type="PANTHER" id="PTHR13710:SF105">
    <property type="entry name" value="ATP-DEPENDENT DNA HELICASE Q1"/>
    <property type="match status" value="1"/>
</dbReference>
<name>A0A9D7HKU7_9PROT</name>
<dbReference type="GO" id="GO:0009432">
    <property type="term" value="P:SOS response"/>
    <property type="evidence" value="ECO:0007669"/>
    <property type="project" value="UniProtKB-UniRule"/>
</dbReference>
<dbReference type="GO" id="GO:0043138">
    <property type="term" value="F:3'-5' DNA helicase activity"/>
    <property type="evidence" value="ECO:0007669"/>
    <property type="project" value="UniProtKB-EC"/>
</dbReference>
<dbReference type="InterPro" id="IPR010997">
    <property type="entry name" value="HRDC-like_sf"/>
</dbReference>
<dbReference type="InterPro" id="IPR011545">
    <property type="entry name" value="DEAD/DEAH_box_helicase_dom"/>
</dbReference>
<dbReference type="InterPro" id="IPR032284">
    <property type="entry name" value="RecQ_Zn-bd"/>
</dbReference>
<dbReference type="SMART" id="SM00490">
    <property type="entry name" value="HELICc"/>
    <property type="match status" value="1"/>
</dbReference>
<evidence type="ECO:0000256" key="10">
    <source>
        <dbReference type="ARBA" id="ARBA00022840"/>
    </source>
</evidence>
<dbReference type="SUPFAM" id="SSF47819">
    <property type="entry name" value="HRDC-like"/>
    <property type="match status" value="1"/>
</dbReference>
<dbReference type="GO" id="GO:0030894">
    <property type="term" value="C:replisome"/>
    <property type="evidence" value="ECO:0007669"/>
    <property type="project" value="TreeGrafter"/>
</dbReference>
<dbReference type="FunFam" id="3.40.50.300:FF:000296">
    <property type="entry name" value="ATP-dependent DNA helicase RecQ"/>
    <property type="match status" value="1"/>
</dbReference>
<dbReference type="GO" id="GO:0006281">
    <property type="term" value="P:DNA repair"/>
    <property type="evidence" value="ECO:0007669"/>
    <property type="project" value="UniProtKB-KW"/>
</dbReference>